<reference evidence="2" key="1">
    <citation type="submission" date="2023-07" db="EMBL/GenBank/DDBJ databases">
        <authorList>
            <person name="Peng Z."/>
        </authorList>
    </citation>
    <scope>NUCLEOTIDE SEQUENCE</scope>
    <source>
        <strain evidence="2">KP219</strain>
    </source>
</reference>
<accession>A0AAW8ASJ4</accession>
<evidence type="ECO:0000259" key="1">
    <source>
        <dbReference type="PROSITE" id="PS50531"/>
    </source>
</evidence>
<evidence type="ECO:0000313" key="2">
    <source>
        <dbReference type="EMBL" id="MDP0972057.1"/>
    </source>
</evidence>
<dbReference type="InterPro" id="IPR017894">
    <property type="entry name" value="HTH_IS21_transposase_type"/>
</dbReference>
<evidence type="ECO:0000313" key="3">
    <source>
        <dbReference type="Proteomes" id="UP001244490"/>
    </source>
</evidence>
<proteinExistence type="predicted"/>
<dbReference type="Proteomes" id="UP001244490">
    <property type="component" value="Unassembled WGS sequence"/>
</dbReference>
<dbReference type="AlphaFoldDB" id="A0AAW8ASJ4"/>
<gene>
    <name evidence="2" type="ORF">Q6294_34570</name>
</gene>
<name>A0AAW8ASJ4_KLEPN</name>
<feature type="non-terminal residue" evidence="2">
    <location>
        <position position="76"/>
    </location>
</feature>
<sequence>SPYAISKELGISENTARKYIDNRGKPLKHGLSGKTKGSKLDPFKEDIENYLKQGILNCSVIFERLQDKGYDGGITI</sequence>
<dbReference type="EMBL" id="JAUUIA010001614">
    <property type="protein sequence ID" value="MDP0972057.1"/>
    <property type="molecule type" value="Genomic_DNA"/>
</dbReference>
<organism evidence="2 3">
    <name type="scientific">Klebsiella pneumoniae</name>
    <dbReference type="NCBI Taxonomy" id="573"/>
    <lineage>
        <taxon>Bacteria</taxon>
        <taxon>Pseudomonadati</taxon>
        <taxon>Pseudomonadota</taxon>
        <taxon>Gammaproteobacteria</taxon>
        <taxon>Enterobacterales</taxon>
        <taxon>Enterobacteriaceae</taxon>
        <taxon>Klebsiella/Raoultella group</taxon>
        <taxon>Klebsiella</taxon>
        <taxon>Klebsiella pneumoniae complex</taxon>
    </lineage>
</organism>
<comment type="caution">
    <text evidence="2">The sequence shown here is derived from an EMBL/GenBank/DDBJ whole genome shotgun (WGS) entry which is preliminary data.</text>
</comment>
<feature type="non-terminal residue" evidence="2">
    <location>
        <position position="1"/>
    </location>
</feature>
<dbReference type="PROSITE" id="PS50531">
    <property type="entry name" value="HTH_IS21"/>
    <property type="match status" value="1"/>
</dbReference>
<feature type="domain" description="HTH IS21-type" evidence="1">
    <location>
        <begin position="1"/>
        <end position="51"/>
    </location>
</feature>
<protein>
    <submittedName>
        <fullName evidence="2">IS21 family transposase</fullName>
    </submittedName>
</protein>